<organism evidence="1 2">
    <name type="scientific">Rhodobacter calidifons</name>
    <dbReference type="NCBI Taxonomy" id="2715277"/>
    <lineage>
        <taxon>Bacteria</taxon>
        <taxon>Pseudomonadati</taxon>
        <taxon>Pseudomonadota</taxon>
        <taxon>Alphaproteobacteria</taxon>
        <taxon>Rhodobacterales</taxon>
        <taxon>Rhodobacter group</taxon>
        <taxon>Rhodobacter</taxon>
    </lineage>
</organism>
<dbReference type="Proteomes" id="UP001515660">
    <property type="component" value="Unassembled WGS sequence"/>
</dbReference>
<accession>A0ABX0G7E4</accession>
<dbReference type="PANTHER" id="PTHR43737:SF1">
    <property type="entry name" value="DUF1501 DOMAIN-CONTAINING PROTEIN"/>
    <property type="match status" value="1"/>
</dbReference>
<gene>
    <name evidence="1" type="ORF">G8O29_10705</name>
</gene>
<dbReference type="EMBL" id="JAANHS010000007">
    <property type="protein sequence ID" value="NHB77207.1"/>
    <property type="molecule type" value="Genomic_DNA"/>
</dbReference>
<dbReference type="PANTHER" id="PTHR43737">
    <property type="entry name" value="BLL7424 PROTEIN"/>
    <property type="match status" value="1"/>
</dbReference>
<dbReference type="InterPro" id="IPR010869">
    <property type="entry name" value="DUF1501"/>
</dbReference>
<comment type="caution">
    <text evidence="1">The sequence shown here is derived from an EMBL/GenBank/DDBJ whole genome shotgun (WGS) entry which is preliminary data.</text>
</comment>
<reference evidence="1 2" key="1">
    <citation type="journal article" date="2022" name="Microorganisms">
        <title>Genome Sequence and Characterization of a Xanthorhodopsin-Containing, Aerobic Anoxygenic Phototrophic Rhodobacter Species, Isolated from Mesophilic Conditions at Yellowstone National Park.</title>
        <authorList>
            <person name="Kyndt J.A."/>
            <person name="Robertson S."/>
            <person name="Shoffstall I.B."/>
            <person name="Ramaley R.F."/>
            <person name="Meyer T.E."/>
        </authorList>
    </citation>
    <scope>NUCLEOTIDE SEQUENCE [LARGE SCALE GENOMIC DNA]</scope>
    <source>
        <strain evidence="1 2">M37P</strain>
    </source>
</reference>
<keyword evidence="2" id="KW-1185">Reference proteome</keyword>
<proteinExistence type="predicted"/>
<sequence length="384" mass="40376">MARDPILVVVFLRGGADGLALVSPASDPDFIAARPEALRVLRQGDTAGRPIAQDIADVDFRFHPAAAAFADLYDAGDLSLIHAAGLPEATRSHFDAEARIERGIFGADVALNDASGWLGRWLRAEAPGGPLPALAVGAMRPASLSGADTAVAETLADLVLAQGHWLSDLLQARLAAGFGAHAALQRPIRDLIGLSDLVRGRFWSSEDQALRSYVASTAYPEGNPLSGPLMTVAQTIKEDLGLRITTVDFPGWDTHVNQAADFPAQVAALSQALMAFWRDLGPLQQDVSVVVMSEFGRRLVSNSSGGTDHGRGNVMLVLGPQARGGRMIGSWPGLANAALDEGADLAVVTDYRNVLAELLTGHMRLADPGQVFPGHAAAPLGLWG</sequence>
<dbReference type="Pfam" id="PF07394">
    <property type="entry name" value="DUF1501"/>
    <property type="match status" value="1"/>
</dbReference>
<name>A0ABX0G7E4_9RHOB</name>
<protein>
    <submittedName>
        <fullName evidence="1">DUF1501 domain-containing protein</fullName>
    </submittedName>
</protein>
<evidence type="ECO:0000313" key="2">
    <source>
        <dbReference type="Proteomes" id="UP001515660"/>
    </source>
</evidence>
<evidence type="ECO:0000313" key="1">
    <source>
        <dbReference type="EMBL" id="NHB77207.1"/>
    </source>
</evidence>
<dbReference type="RefSeq" id="WP_166403236.1">
    <property type="nucleotide sequence ID" value="NZ_JAANHS010000007.1"/>
</dbReference>